<gene>
    <name evidence="2" type="ORF">E2C01_017268</name>
</gene>
<keyword evidence="3" id="KW-1185">Reference proteome</keyword>
<comment type="caution">
    <text evidence="2">The sequence shown here is derived from an EMBL/GenBank/DDBJ whole genome shotgun (WGS) entry which is preliminary data.</text>
</comment>
<feature type="region of interest" description="Disordered" evidence="1">
    <location>
        <begin position="1"/>
        <end position="23"/>
    </location>
</feature>
<protein>
    <submittedName>
        <fullName evidence="2">Uncharacterized protein</fullName>
    </submittedName>
</protein>
<proteinExistence type="predicted"/>
<dbReference type="AlphaFoldDB" id="A0A5B7DR69"/>
<evidence type="ECO:0000256" key="1">
    <source>
        <dbReference type="SAM" id="MobiDB-lite"/>
    </source>
</evidence>
<evidence type="ECO:0000313" key="3">
    <source>
        <dbReference type="Proteomes" id="UP000324222"/>
    </source>
</evidence>
<evidence type="ECO:0000313" key="2">
    <source>
        <dbReference type="EMBL" id="MPC24192.1"/>
    </source>
</evidence>
<organism evidence="2 3">
    <name type="scientific">Portunus trituberculatus</name>
    <name type="common">Swimming crab</name>
    <name type="synonym">Neptunus trituberculatus</name>
    <dbReference type="NCBI Taxonomy" id="210409"/>
    <lineage>
        <taxon>Eukaryota</taxon>
        <taxon>Metazoa</taxon>
        <taxon>Ecdysozoa</taxon>
        <taxon>Arthropoda</taxon>
        <taxon>Crustacea</taxon>
        <taxon>Multicrustacea</taxon>
        <taxon>Malacostraca</taxon>
        <taxon>Eumalacostraca</taxon>
        <taxon>Eucarida</taxon>
        <taxon>Decapoda</taxon>
        <taxon>Pleocyemata</taxon>
        <taxon>Brachyura</taxon>
        <taxon>Eubrachyura</taxon>
        <taxon>Portunoidea</taxon>
        <taxon>Portunidae</taxon>
        <taxon>Portuninae</taxon>
        <taxon>Portunus</taxon>
    </lineage>
</organism>
<dbReference type="Proteomes" id="UP000324222">
    <property type="component" value="Unassembled WGS sequence"/>
</dbReference>
<name>A0A5B7DR69_PORTR</name>
<sequence>MQGEREGRRVSELSGGRSEEGGVAVEQWENGGVAEFQHPSIASASGRRNKKWCWRIMAGVNKFV</sequence>
<feature type="compositionally biased region" description="Basic and acidic residues" evidence="1">
    <location>
        <begin position="1"/>
        <end position="11"/>
    </location>
</feature>
<dbReference type="EMBL" id="VSRR010001300">
    <property type="protein sequence ID" value="MPC24192.1"/>
    <property type="molecule type" value="Genomic_DNA"/>
</dbReference>
<reference evidence="2 3" key="1">
    <citation type="submission" date="2019-05" db="EMBL/GenBank/DDBJ databases">
        <title>Another draft genome of Portunus trituberculatus and its Hox gene families provides insights of decapod evolution.</title>
        <authorList>
            <person name="Jeong J.-H."/>
            <person name="Song I."/>
            <person name="Kim S."/>
            <person name="Choi T."/>
            <person name="Kim D."/>
            <person name="Ryu S."/>
            <person name="Kim W."/>
        </authorList>
    </citation>
    <scope>NUCLEOTIDE SEQUENCE [LARGE SCALE GENOMIC DNA]</scope>
    <source>
        <tissue evidence="2">Muscle</tissue>
    </source>
</reference>
<accession>A0A5B7DR69</accession>